<reference evidence="3" key="1">
    <citation type="submission" date="2017-12" db="EMBL/GenBank/DDBJ databases">
        <authorList>
            <person name="Christensen H."/>
        </authorList>
    </citation>
    <scope>NUCLEOTIDE SEQUENCE [LARGE SCALE GENOMIC DNA]</scope>
    <source>
        <strain evidence="3">268A</strain>
    </source>
</reference>
<evidence type="ECO:0000313" key="3">
    <source>
        <dbReference type="Proteomes" id="UP000234579"/>
    </source>
</evidence>
<comment type="caution">
    <text evidence="2">The sequence shown here is derived from an EMBL/GenBank/DDBJ whole genome shotgun (WGS) entry which is preliminary data.</text>
</comment>
<name>A0A2I2AB07_9LACO</name>
<proteinExistence type="predicted"/>
<dbReference type="RefSeq" id="WP_101811781.1">
    <property type="nucleotide sequence ID" value="NZ_PKGI01000027.1"/>
</dbReference>
<evidence type="ECO:0000256" key="1">
    <source>
        <dbReference type="SAM" id="MobiDB-lite"/>
    </source>
</evidence>
<evidence type="ECO:0000313" key="2">
    <source>
        <dbReference type="EMBL" id="PLA76572.1"/>
    </source>
</evidence>
<accession>A0A2I2AB07</accession>
<organism evidence="2 3">
    <name type="scientific">Ligilactobacillus agilis</name>
    <dbReference type="NCBI Taxonomy" id="1601"/>
    <lineage>
        <taxon>Bacteria</taxon>
        <taxon>Bacillati</taxon>
        <taxon>Bacillota</taxon>
        <taxon>Bacilli</taxon>
        <taxon>Lactobacillales</taxon>
        <taxon>Lactobacillaceae</taxon>
        <taxon>Ligilactobacillus</taxon>
    </lineage>
</organism>
<gene>
    <name evidence="2" type="ORF">CYR79_05565</name>
</gene>
<protein>
    <submittedName>
        <fullName evidence="2">Uncharacterized protein</fullName>
    </submittedName>
</protein>
<dbReference type="EMBL" id="PKGI01000027">
    <property type="protein sequence ID" value="PLA76572.1"/>
    <property type="molecule type" value="Genomic_DNA"/>
</dbReference>
<dbReference type="Proteomes" id="UP000234579">
    <property type="component" value="Unassembled WGS sequence"/>
</dbReference>
<feature type="compositionally biased region" description="Basic and acidic residues" evidence="1">
    <location>
        <begin position="122"/>
        <end position="139"/>
    </location>
</feature>
<sequence length="162" mass="18772">MREYAHKTMLLYSERDSDIISFLDKKVDSFTKLVKQGLRYLITHDVNISKISINPQNKEGKSGKKFQKNIIFKLDEDKDIINFVDNSPIHFTTLVKMGLRAIMEDNGYDDRTLEYNTTEESSLTKDKDISNNSKNKEDTSQVNNSEKKKMVRRSIKMGGIIK</sequence>
<dbReference type="AlphaFoldDB" id="A0A2I2AB07"/>
<feature type="region of interest" description="Disordered" evidence="1">
    <location>
        <begin position="114"/>
        <end position="162"/>
    </location>
</feature>